<dbReference type="PANTHER" id="PTHR33392">
    <property type="entry name" value="POLYISOPRENYL-TEICHOIC ACID--PEPTIDOGLYCAN TEICHOIC ACID TRANSFERASE TAGU"/>
    <property type="match status" value="1"/>
</dbReference>
<feature type="domain" description="Cell envelope-related transcriptional attenuator" evidence="3">
    <location>
        <begin position="136"/>
        <end position="294"/>
    </location>
</feature>
<name>A0A9D1JKU1_9FIRM</name>
<feature type="region of interest" description="Disordered" evidence="2">
    <location>
        <begin position="33"/>
        <end position="89"/>
    </location>
</feature>
<evidence type="ECO:0000313" key="5">
    <source>
        <dbReference type="Proteomes" id="UP000823935"/>
    </source>
</evidence>
<proteinExistence type="inferred from homology"/>
<comment type="caution">
    <text evidence="4">The sequence shown here is derived from an EMBL/GenBank/DDBJ whole genome shotgun (WGS) entry which is preliminary data.</text>
</comment>
<reference evidence="4" key="2">
    <citation type="journal article" date="2021" name="PeerJ">
        <title>Extensive microbial diversity within the chicken gut microbiome revealed by metagenomics and culture.</title>
        <authorList>
            <person name="Gilroy R."/>
            <person name="Ravi A."/>
            <person name="Getino M."/>
            <person name="Pursley I."/>
            <person name="Horton D.L."/>
            <person name="Alikhan N.F."/>
            <person name="Baker D."/>
            <person name="Gharbi K."/>
            <person name="Hall N."/>
            <person name="Watson M."/>
            <person name="Adriaenssens E.M."/>
            <person name="Foster-Nyarko E."/>
            <person name="Jarju S."/>
            <person name="Secka A."/>
            <person name="Antonio M."/>
            <person name="Oren A."/>
            <person name="Chaudhuri R.R."/>
            <person name="La Ragione R."/>
            <person name="Hildebrand F."/>
            <person name="Pallen M.J."/>
        </authorList>
    </citation>
    <scope>NUCLEOTIDE SEQUENCE</scope>
    <source>
        <strain evidence="4">CHK190-19873</strain>
    </source>
</reference>
<dbReference type="InterPro" id="IPR004474">
    <property type="entry name" value="LytR_CpsA_psr"/>
</dbReference>
<dbReference type="AlphaFoldDB" id="A0A9D1JKU1"/>
<dbReference type="Pfam" id="PF03816">
    <property type="entry name" value="LytR_cpsA_psr"/>
    <property type="match status" value="1"/>
</dbReference>
<comment type="similarity">
    <text evidence="1">Belongs to the LytR/CpsA/Psr (LCP) family.</text>
</comment>
<feature type="compositionally biased region" description="Low complexity" evidence="2">
    <location>
        <begin position="68"/>
        <end position="82"/>
    </location>
</feature>
<accession>A0A9D1JKU1</accession>
<dbReference type="EMBL" id="DVIQ01000052">
    <property type="protein sequence ID" value="HIS31714.1"/>
    <property type="molecule type" value="Genomic_DNA"/>
</dbReference>
<evidence type="ECO:0000256" key="1">
    <source>
        <dbReference type="ARBA" id="ARBA00006068"/>
    </source>
</evidence>
<reference evidence="4" key="1">
    <citation type="submission" date="2020-10" db="EMBL/GenBank/DDBJ databases">
        <authorList>
            <person name="Gilroy R."/>
        </authorList>
    </citation>
    <scope>NUCLEOTIDE SEQUENCE</scope>
    <source>
        <strain evidence="4">CHK190-19873</strain>
    </source>
</reference>
<evidence type="ECO:0000259" key="3">
    <source>
        <dbReference type="Pfam" id="PF03816"/>
    </source>
</evidence>
<organism evidence="4 5">
    <name type="scientific">Candidatus Limivivens intestinipullorum</name>
    <dbReference type="NCBI Taxonomy" id="2840858"/>
    <lineage>
        <taxon>Bacteria</taxon>
        <taxon>Bacillati</taxon>
        <taxon>Bacillota</taxon>
        <taxon>Clostridia</taxon>
        <taxon>Lachnospirales</taxon>
        <taxon>Lachnospiraceae</taxon>
        <taxon>Lachnospiraceae incertae sedis</taxon>
        <taxon>Candidatus Limivivens</taxon>
    </lineage>
</organism>
<dbReference type="InterPro" id="IPR050922">
    <property type="entry name" value="LytR/CpsA/Psr_CW_biosynth"/>
</dbReference>
<dbReference type="PANTHER" id="PTHR33392:SF6">
    <property type="entry name" value="POLYISOPRENYL-TEICHOIC ACID--PEPTIDOGLYCAN TEICHOIC ACID TRANSFERASE TAGU"/>
    <property type="match status" value="1"/>
</dbReference>
<protein>
    <submittedName>
        <fullName evidence="4">LCP family protein</fullName>
    </submittedName>
</protein>
<sequence>MVPATAGVIVVLGAGGLIYRGISQKAAQSEESGLAGLSGAGTDQKDGSSESSVTQDAGDSENGGIQDTGGTDAAGSAGGETANAGTETLTVDRRSTVTWNGTTYEYNDHLSNFLFLGIDNREKTETKTGQANAGQADAIFLLSWDRVTYDMTLISIPRDTITDIEVFSADGESLGMTKDHISLSFAYGDGSYESCELAEDAVSNLLYGVPIQGCCAINMDGIPVLVEAVDGVTVTVPNDSLETADPPYQEGEEVTLTADNVETFVRYRDTEESQSALARLERQNAFLNAYGQRVQEVFAADPGVVTQIYESLDPYMVTNIGNDQFLKIMEGAAGGDAAIERWTLPGEGTEGTSFDEYHADDQALYEMIIQTFYEETE</sequence>
<evidence type="ECO:0000256" key="2">
    <source>
        <dbReference type="SAM" id="MobiDB-lite"/>
    </source>
</evidence>
<evidence type="ECO:0000313" key="4">
    <source>
        <dbReference type="EMBL" id="HIS31714.1"/>
    </source>
</evidence>
<dbReference type="Gene3D" id="3.40.630.190">
    <property type="entry name" value="LCP protein"/>
    <property type="match status" value="1"/>
</dbReference>
<dbReference type="Proteomes" id="UP000823935">
    <property type="component" value="Unassembled WGS sequence"/>
</dbReference>
<gene>
    <name evidence="4" type="ORF">IAB44_09255</name>
</gene>